<comment type="similarity">
    <text evidence="2">Belongs to the ZC3H12 family.</text>
</comment>
<evidence type="ECO:0000256" key="7">
    <source>
        <dbReference type="ARBA" id="ARBA00022801"/>
    </source>
</evidence>
<dbReference type="GO" id="GO:0004521">
    <property type="term" value="F:RNA endonuclease activity"/>
    <property type="evidence" value="ECO:0007669"/>
    <property type="project" value="TreeGrafter"/>
</dbReference>
<dbReference type="AlphaFoldDB" id="A0AAD5F936"/>
<dbReference type="Pfam" id="PF18039">
    <property type="entry name" value="UBA_6"/>
    <property type="match status" value="1"/>
</dbReference>
<evidence type="ECO:0000256" key="9">
    <source>
        <dbReference type="ARBA" id="ARBA00022842"/>
    </source>
</evidence>
<evidence type="ECO:0000256" key="1">
    <source>
        <dbReference type="ARBA" id="ARBA00001946"/>
    </source>
</evidence>
<keyword evidence="14" id="KW-1185">Reference proteome</keyword>
<dbReference type="PANTHER" id="PTHR12876:SF10">
    <property type="entry name" value="ENDORIBONUCLEASE ZC3H12A"/>
    <property type="match status" value="1"/>
</dbReference>
<gene>
    <name evidence="13" type="ORF">C0J50_9604</name>
</gene>
<feature type="compositionally biased region" description="Low complexity" evidence="11">
    <location>
        <begin position="935"/>
        <end position="946"/>
    </location>
</feature>
<keyword evidence="3" id="KW-0540">Nuclease</keyword>
<comment type="caution">
    <text evidence="13">The sequence shown here is derived from an EMBL/GenBank/DDBJ whole genome shotgun (WGS) entry which is preliminary data.</text>
</comment>
<evidence type="ECO:0000259" key="12">
    <source>
        <dbReference type="PROSITE" id="PS50103"/>
    </source>
</evidence>
<protein>
    <submittedName>
        <fullName evidence="13">Ribonuclease ZC3H12A</fullName>
    </submittedName>
</protein>
<evidence type="ECO:0000256" key="5">
    <source>
        <dbReference type="ARBA" id="ARBA00022759"/>
    </source>
</evidence>
<dbReference type="Proteomes" id="UP001205998">
    <property type="component" value="Unassembled WGS sequence"/>
</dbReference>
<dbReference type="GO" id="GO:0036464">
    <property type="term" value="C:cytoplasmic ribonucleoprotein granule"/>
    <property type="evidence" value="ECO:0007669"/>
    <property type="project" value="TreeGrafter"/>
</dbReference>
<reference evidence="13" key="1">
    <citation type="submission" date="2018-07" db="EMBL/GenBank/DDBJ databases">
        <title>Comparative genomics of catfishes provides insights into carnivory and benthic adaptation.</title>
        <authorList>
            <person name="Zhang Y."/>
            <person name="Wang D."/>
            <person name="Peng Z."/>
            <person name="Zheng S."/>
            <person name="Shao F."/>
            <person name="Tao W."/>
        </authorList>
    </citation>
    <scope>NUCLEOTIDE SEQUENCE</scope>
    <source>
        <strain evidence="13">Chongqing</strain>
    </source>
</reference>
<evidence type="ECO:0000256" key="6">
    <source>
        <dbReference type="ARBA" id="ARBA00022771"/>
    </source>
</evidence>
<evidence type="ECO:0000256" key="8">
    <source>
        <dbReference type="ARBA" id="ARBA00022833"/>
    </source>
</evidence>
<keyword evidence="6 10" id="KW-0863">Zinc-finger</keyword>
<dbReference type="GO" id="GO:0005634">
    <property type="term" value="C:nucleus"/>
    <property type="evidence" value="ECO:0007669"/>
    <property type="project" value="TreeGrafter"/>
</dbReference>
<evidence type="ECO:0000313" key="14">
    <source>
        <dbReference type="Proteomes" id="UP001205998"/>
    </source>
</evidence>
<dbReference type="FunFam" id="3.40.50.11980:FF:000001">
    <property type="entry name" value="ZC3H12A isoform 1"/>
    <property type="match status" value="1"/>
</dbReference>
<organism evidence="13 14">
    <name type="scientific">Silurus asotus</name>
    <name type="common">Amur catfish</name>
    <name type="synonym">Parasilurus asotus</name>
    <dbReference type="NCBI Taxonomy" id="30991"/>
    <lineage>
        <taxon>Eukaryota</taxon>
        <taxon>Metazoa</taxon>
        <taxon>Chordata</taxon>
        <taxon>Craniata</taxon>
        <taxon>Vertebrata</taxon>
        <taxon>Euteleostomi</taxon>
        <taxon>Actinopterygii</taxon>
        <taxon>Neopterygii</taxon>
        <taxon>Teleostei</taxon>
        <taxon>Ostariophysi</taxon>
        <taxon>Siluriformes</taxon>
        <taxon>Siluridae</taxon>
        <taxon>Silurus</taxon>
    </lineage>
</organism>
<dbReference type="InterPro" id="IPR051101">
    <property type="entry name" value="ZC3H12/N4BP1_RNase_Reg"/>
</dbReference>
<feature type="region of interest" description="Disordered" evidence="11">
    <location>
        <begin position="854"/>
        <end position="889"/>
    </location>
</feature>
<comment type="cofactor">
    <cofactor evidence="1">
        <name>Mg(2+)</name>
        <dbReference type="ChEBI" id="CHEBI:18420"/>
    </cofactor>
</comment>
<sequence>MLHPSYYYYNKLHPSSYYYNKLHPSSYYNNKLHPSSYHYNKLHPSFYYYNKLHPSSYNYNKLHPSSYHFNKLHPYSSTTTSSIHLLLLQQAASILLQLQQAPPILYHYKKLHPSSYHFNKLHPSSYYYNKLHPSSTTTTNSIHPPTTSTSCIHPPTTTTSSINRPTTATSSIHPPTTSTSSIHPLPLQQAPSILYHYNKLHSSFTTTTSSIHPLPLQQAPSILYHYNKLHPSSYYYNKPHPSSTTTTSSIHPLPLQQAPSILLPLQQVASILLLLQQAPSIILPLQQAPSILLPLQQAPSILLPLQQAPSILLPHNQAHSTLYHYNKPHSSFTTTTSSIHPLLLQQAPSILYHYNKLHPPSYYCNKLHPSSYHFNKLHPSSYHFNKLHPSSYHCNKLHPSSYYYNKLHPSSTTTTNSIHPPTTSTSCIHPPTTTTSSIHHPTTVCAVSRRPVLDMSIGTGLIPPAFPSVLDTYLWPDYCSTVSVSSFIHKDSVIWTNLLSLSKLPVGMEEKQPDEQEDLSSEFQPQLDLFRKLGFSDAQIRAVLLKLGLHTNTDRILGELIQVRAADTESSFDPPVLVPNAESQRKSHSVSSLPAEQGDAGPDEDALKPIVIDGSNVAMSHGNKEVFSCLGIQLAVKYFLDRGHTDVTVFVPSWRREQPRPDVPITDQQILRELERKKILVFTPSRRVAGKRVVCYDDRFIVKLAYDVDGVIVSNDTYRDLQGEKPEWKRFIEERLLMYSFVNDKFMLPDDPLGRHGPTLENFLRKTPRATKKLPCPYGKKCTYGIKCKFSHPERGKQSQRSLADELREKAKMPSFPQKSLFAGLNSSHGASLEEVMEQKLTLNQSVPVKKTHISENMVVVKNTPQPTSRRSPTKRDCSGKYSPTNPDYISASVQEYLDSGLGSYECHSELQFGGEQRKSKNSSSGRFQHPPTCSQSLNQSNVQSNPGYQPHHINIAPSQNPSNLPYPYPQYHSYGGAPYPPGNFPRYSVPHEYHHRTIPPPRSGYWSEPYRHFGHMTPGPVQGDSSPWNHPMSDREQVRKKLLAVFNARLVDRAMEMFPNVMDPQKLAVEIINLQSYEGVL</sequence>
<accession>A0AAD5F936</accession>
<dbReference type="Pfam" id="PF18561">
    <property type="entry name" value="Regnase_1_C"/>
    <property type="match status" value="1"/>
</dbReference>
<name>A0AAD5F936_SILAS</name>
<dbReference type="InterPro" id="IPR021869">
    <property type="entry name" value="RNase_Zc3h12_NYN"/>
</dbReference>
<dbReference type="GO" id="GO:0016787">
    <property type="term" value="F:hydrolase activity"/>
    <property type="evidence" value="ECO:0007669"/>
    <property type="project" value="UniProtKB-KW"/>
</dbReference>
<dbReference type="EMBL" id="MU585527">
    <property type="protein sequence ID" value="KAI5608111.1"/>
    <property type="molecule type" value="Genomic_DNA"/>
</dbReference>
<evidence type="ECO:0000256" key="3">
    <source>
        <dbReference type="ARBA" id="ARBA00022722"/>
    </source>
</evidence>
<keyword evidence="7" id="KW-0378">Hydrolase</keyword>
<evidence type="ECO:0000256" key="2">
    <source>
        <dbReference type="ARBA" id="ARBA00010922"/>
    </source>
</evidence>
<dbReference type="CDD" id="cd18729">
    <property type="entry name" value="PIN_Zc3h12-like"/>
    <property type="match status" value="1"/>
</dbReference>
<evidence type="ECO:0000313" key="13">
    <source>
        <dbReference type="EMBL" id="KAI5608111.1"/>
    </source>
</evidence>
<dbReference type="Pfam" id="PF11977">
    <property type="entry name" value="RNase_Zc3h12a"/>
    <property type="match status" value="1"/>
</dbReference>
<dbReference type="InterPro" id="IPR040546">
    <property type="entry name" value="Rege-1_UBA-like"/>
</dbReference>
<keyword evidence="9" id="KW-0460">Magnesium</keyword>
<dbReference type="Gene3D" id="3.40.50.11980">
    <property type="match status" value="1"/>
</dbReference>
<feature type="region of interest" description="Disordered" evidence="11">
    <location>
        <begin position="137"/>
        <end position="183"/>
    </location>
</feature>
<evidence type="ECO:0000256" key="11">
    <source>
        <dbReference type="SAM" id="MobiDB-lite"/>
    </source>
</evidence>
<keyword evidence="8 10" id="KW-0862">Zinc</keyword>
<feature type="domain" description="C3H1-type" evidence="12">
    <location>
        <begin position="770"/>
        <end position="795"/>
    </location>
</feature>
<dbReference type="GO" id="GO:0008270">
    <property type="term" value="F:zinc ion binding"/>
    <property type="evidence" value="ECO:0007669"/>
    <property type="project" value="UniProtKB-KW"/>
</dbReference>
<proteinExistence type="inferred from homology"/>
<evidence type="ECO:0000256" key="4">
    <source>
        <dbReference type="ARBA" id="ARBA00022723"/>
    </source>
</evidence>
<dbReference type="InterPro" id="IPR040757">
    <property type="entry name" value="Regnase_1/ZC3H12_C"/>
</dbReference>
<keyword evidence="5" id="KW-0255">Endonuclease</keyword>
<keyword evidence="4 10" id="KW-0479">Metal-binding</keyword>
<feature type="region of interest" description="Disordered" evidence="11">
    <location>
        <begin position="913"/>
        <end position="970"/>
    </location>
</feature>
<dbReference type="PROSITE" id="PS50103">
    <property type="entry name" value="ZF_C3H1"/>
    <property type="match status" value="1"/>
</dbReference>
<dbReference type="InterPro" id="IPR000571">
    <property type="entry name" value="Znf_CCCH"/>
</dbReference>
<evidence type="ECO:0000256" key="10">
    <source>
        <dbReference type="PROSITE-ProRule" id="PRU00723"/>
    </source>
</evidence>
<dbReference type="GO" id="GO:0003729">
    <property type="term" value="F:mRNA binding"/>
    <property type="evidence" value="ECO:0007669"/>
    <property type="project" value="TreeGrafter"/>
</dbReference>
<feature type="region of interest" description="Disordered" evidence="11">
    <location>
        <begin position="572"/>
        <end position="603"/>
    </location>
</feature>
<dbReference type="GO" id="GO:0061158">
    <property type="term" value="P:3'-UTR-mediated mRNA destabilization"/>
    <property type="evidence" value="ECO:0007669"/>
    <property type="project" value="TreeGrafter"/>
</dbReference>
<feature type="zinc finger region" description="C3H1-type" evidence="10">
    <location>
        <begin position="770"/>
        <end position="795"/>
    </location>
</feature>
<dbReference type="PANTHER" id="PTHR12876">
    <property type="entry name" value="N4BP1-RELATED"/>
    <property type="match status" value="1"/>
</dbReference>